<keyword evidence="2" id="KW-0963">Cytoplasm</keyword>
<dbReference type="OrthoDB" id="5426471at2759"/>
<dbReference type="AlphaFoldDB" id="A0A2T2NRA5"/>
<evidence type="ECO:0000313" key="5">
    <source>
        <dbReference type="EMBL" id="PSN67967.1"/>
    </source>
</evidence>
<feature type="compositionally biased region" description="Basic and acidic residues" evidence="3">
    <location>
        <begin position="286"/>
        <end position="299"/>
    </location>
</feature>
<dbReference type="GO" id="GO:0005737">
    <property type="term" value="C:cytoplasm"/>
    <property type="evidence" value="ECO:0007669"/>
    <property type="project" value="UniProtKB-SubCell"/>
</dbReference>
<dbReference type="Proteomes" id="UP000240883">
    <property type="component" value="Unassembled WGS sequence"/>
</dbReference>
<feature type="compositionally biased region" description="Low complexity" evidence="3">
    <location>
        <begin position="74"/>
        <end position="83"/>
    </location>
</feature>
<dbReference type="GO" id="GO:0005634">
    <property type="term" value="C:nucleus"/>
    <property type="evidence" value="ECO:0007669"/>
    <property type="project" value="TreeGrafter"/>
</dbReference>
<proteinExistence type="predicted"/>
<comment type="subcellular location">
    <subcellularLocation>
        <location evidence="1">Cytoplasm</location>
    </subcellularLocation>
</comment>
<feature type="compositionally biased region" description="Basic and acidic residues" evidence="3">
    <location>
        <begin position="48"/>
        <end position="65"/>
    </location>
</feature>
<sequence length="364" mass="39086">MSSIASKPTNRLHGRAASITTRIRINWIQKLTWWQNLYELLGNDPEQDPERRTPEQPTKAIDKPAPRSGKRNAPAESPAAPAAGGFSRGPKDSRNANDNAFRDRGVGSDRNRARGSGGEYTTNKLDISYPDLSTEPDTGYRGGRGGRGRGGRGRGGPRDDRHSKTGIAEHEKQAAHGWGGQDGNAEFADEQAGEAIAKAEEKDVAAAENEASGDAEAAEPEPEDKTKSYTAYLAELAEKKLSLGSQQVRKANEGSKQKFPEGTALTREEQEEFISGSGGKAKRERQRKEKNVVELDGDRMLQQAPRENSFRGRGRGRGEFRGGEGRGRGGRGRGEGQPRGRGGRGGAQSGPNLSDASAFPSLGA</sequence>
<evidence type="ECO:0000256" key="1">
    <source>
        <dbReference type="ARBA" id="ARBA00004496"/>
    </source>
</evidence>
<feature type="compositionally biased region" description="Gly residues" evidence="3">
    <location>
        <begin position="339"/>
        <end position="348"/>
    </location>
</feature>
<feature type="compositionally biased region" description="Basic and acidic residues" evidence="3">
    <location>
        <begin position="316"/>
        <end position="338"/>
    </location>
</feature>
<dbReference type="GO" id="GO:0003723">
    <property type="term" value="F:RNA binding"/>
    <property type="evidence" value="ECO:0007669"/>
    <property type="project" value="InterPro"/>
</dbReference>
<accession>A0A2T2NRA5</accession>
<dbReference type="Gene3D" id="6.10.140.1040">
    <property type="match status" value="1"/>
</dbReference>
<keyword evidence="6" id="KW-1185">Reference proteome</keyword>
<feature type="compositionally biased region" description="Basic and acidic residues" evidence="3">
    <location>
        <begin position="156"/>
        <end position="174"/>
    </location>
</feature>
<dbReference type="STRING" id="1448308.A0A2T2NRA5"/>
<reference evidence="5 6" key="1">
    <citation type="journal article" date="2018" name="Front. Microbiol.">
        <title>Genome-Wide Analysis of Corynespora cassiicola Leaf Fall Disease Putative Effectors.</title>
        <authorList>
            <person name="Lopez D."/>
            <person name="Ribeiro S."/>
            <person name="Label P."/>
            <person name="Fumanal B."/>
            <person name="Venisse J.S."/>
            <person name="Kohler A."/>
            <person name="de Oliveira R.R."/>
            <person name="Labutti K."/>
            <person name="Lipzen A."/>
            <person name="Lail K."/>
            <person name="Bauer D."/>
            <person name="Ohm R.A."/>
            <person name="Barry K.W."/>
            <person name="Spatafora J."/>
            <person name="Grigoriev I.V."/>
            <person name="Martin F.M."/>
            <person name="Pujade-Renaud V."/>
        </authorList>
    </citation>
    <scope>NUCLEOTIDE SEQUENCE [LARGE SCALE GENOMIC DNA]</scope>
    <source>
        <strain evidence="5 6">Philippines</strain>
    </source>
</reference>
<dbReference type="Pfam" id="PF09598">
    <property type="entry name" value="Stm1_N"/>
    <property type="match status" value="1"/>
</dbReference>
<dbReference type="PANTHER" id="PTHR12299">
    <property type="entry name" value="HYALURONIC ACID-BINDING PROTEIN 4"/>
    <property type="match status" value="1"/>
</dbReference>
<organism evidence="5 6">
    <name type="scientific">Corynespora cassiicola Philippines</name>
    <dbReference type="NCBI Taxonomy" id="1448308"/>
    <lineage>
        <taxon>Eukaryota</taxon>
        <taxon>Fungi</taxon>
        <taxon>Dikarya</taxon>
        <taxon>Ascomycota</taxon>
        <taxon>Pezizomycotina</taxon>
        <taxon>Dothideomycetes</taxon>
        <taxon>Pleosporomycetidae</taxon>
        <taxon>Pleosporales</taxon>
        <taxon>Corynesporascaceae</taxon>
        <taxon>Corynespora</taxon>
    </lineage>
</organism>
<feature type="domain" description="Hyaluronan/mRNA-binding protein" evidence="4">
    <location>
        <begin position="155"/>
        <end position="254"/>
    </location>
</feature>
<dbReference type="PANTHER" id="PTHR12299:SF17">
    <property type="entry name" value="AT19571P-RELATED"/>
    <property type="match status" value="1"/>
</dbReference>
<dbReference type="EMBL" id="KZ678134">
    <property type="protein sequence ID" value="PSN67967.1"/>
    <property type="molecule type" value="Genomic_DNA"/>
</dbReference>
<feature type="compositionally biased region" description="Basic and acidic residues" evidence="3">
    <location>
        <begin position="250"/>
        <end position="259"/>
    </location>
</feature>
<dbReference type="InterPro" id="IPR039764">
    <property type="entry name" value="HABP4/SERBP1-like"/>
</dbReference>
<evidence type="ECO:0000313" key="6">
    <source>
        <dbReference type="Proteomes" id="UP000240883"/>
    </source>
</evidence>
<dbReference type="SMART" id="SM01233">
    <property type="entry name" value="HABP4_PAI-RBP1"/>
    <property type="match status" value="1"/>
</dbReference>
<dbReference type="InterPro" id="IPR019084">
    <property type="entry name" value="STM1-like_N"/>
</dbReference>
<name>A0A2T2NRA5_CORCC</name>
<feature type="compositionally biased region" description="Basic and acidic residues" evidence="3">
    <location>
        <begin position="89"/>
        <end position="112"/>
    </location>
</feature>
<feature type="region of interest" description="Disordered" evidence="3">
    <location>
        <begin position="43"/>
        <end position="364"/>
    </location>
</feature>
<evidence type="ECO:0000259" key="4">
    <source>
        <dbReference type="SMART" id="SM01233"/>
    </source>
</evidence>
<evidence type="ECO:0000256" key="2">
    <source>
        <dbReference type="ARBA" id="ARBA00022490"/>
    </source>
</evidence>
<dbReference type="InterPro" id="IPR006861">
    <property type="entry name" value="HABP4_PAIRBP1-bd"/>
</dbReference>
<gene>
    <name evidence="5" type="ORF">BS50DRAFT_587197</name>
</gene>
<feature type="compositionally biased region" description="Acidic residues" evidence="3">
    <location>
        <begin position="211"/>
        <end position="222"/>
    </location>
</feature>
<protein>
    <recommendedName>
        <fullName evidence="4">Hyaluronan/mRNA-binding protein domain-containing protein</fullName>
    </recommendedName>
</protein>
<evidence type="ECO:0000256" key="3">
    <source>
        <dbReference type="SAM" id="MobiDB-lite"/>
    </source>
</evidence>